<proteinExistence type="predicted"/>
<dbReference type="Proteomes" id="UP000316733">
    <property type="component" value="Segment"/>
</dbReference>
<accession>A0A4Y5JT51</accession>
<sequence>MIVLKRYIRLHSIYRLSYYAHNIHFSKTKKIMLYVGNAGPVPVT</sequence>
<keyword evidence="2" id="KW-1185">Reference proteome</keyword>
<gene>
    <name evidence="1" type="ORF">EST35_0043</name>
</gene>
<protein>
    <submittedName>
        <fullName evidence="1">Uncharacterized protein</fullName>
    </submittedName>
</protein>
<reference evidence="2" key="1">
    <citation type="journal article" date="2020" name="bioRxiv">
        <title>Integrative omics analysis of Pseudomonas aeruginosa virus PA5oct highlights the molecular complexity of jumbo phages.</title>
        <authorList>
            <person name="Lood C."/>
            <person name="Danis-Wlodarczyk K."/>
            <person name="Blasdel B.G."/>
            <person name="Jang H.B."/>
            <person name="Vandenheuvel D."/>
            <person name="Briers Y."/>
            <person name="Noben J.-P."/>
            <person name="van Noort V."/>
            <person name="Drulis-Kawa Z."/>
            <person name="Lavigne R."/>
        </authorList>
    </citation>
    <scope>NUCLEOTIDE SEQUENCE [LARGE SCALE GENOMIC DNA]</scope>
</reference>
<evidence type="ECO:0000313" key="2">
    <source>
        <dbReference type="Proteomes" id="UP000316733"/>
    </source>
</evidence>
<dbReference type="EMBL" id="MK797984">
    <property type="protein sequence ID" value="QCG75926.1"/>
    <property type="molecule type" value="Genomic_DNA"/>
</dbReference>
<name>A0A4Y5JT51_9CAUD</name>
<organism evidence="1 2">
    <name type="scientific">Pseudomonas phage vB_PaeM_PA5oct</name>
    <dbReference type="NCBI Taxonomy" id="2163605"/>
    <lineage>
        <taxon>Viruses</taxon>
        <taxon>Duplodnaviria</taxon>
        <taxon>Heunggongvirae</taxon>
        <taxon>Uroviricota</taxon>
        <taxon>Caudoviricetes</taxon>
        <taxon>Arenbergviridae</taxon>
        <taxon>Wroclawvirus</taxon>
        <taxon>Wroclawvirus PA5oct</taxon>
    </lineage>
</organism>
<evidence type="ECO:0000313" key="1">
    <source>
        <dbReference type="EMBL" id="QCG75926.1"/>
    </source>
</evidence>